<dbReference type="SUPFAM" id="SSF56091">
    <property type="entry name" value="DNA ligase/mRNA capping enzyme, catalytic domain"/>
    <property type="match status" value="1"/>
</dbReference>
<dbReference type="Proteomes" id="UP000037395">
    <property type="component" value="Unassembled WGS sequence"/>
</dbReference>
<feature type="domain" description="ATP-dependent DNA ligase family profile" evidence="2">
    <location>
        <begin position="24"/>
        <end position="177"/>
    </location>
</feature>
<dbReference type="Gene3D" id="3.30.470.30">
    <property type="entry name" value="DNA ligase/mRNA capping enzyme"/>
    <property type="match status" value="1"/>
</dbReference>
<name>A0A1E7N9K1_KITAU</name>
<dbReference type="Gene3D" id="2.40.50.140">
    <property type="entry name" value="Nucleic acid-binding proteins"/>
    <property type="match status" value="1"/>
</dbReference>
<dbReference type="EMBL" id="BMUB01000024">
    <property type="protein sequence ID" value="GGV00399.1"/>
    <property type="molecule type" value="Genomic_DNA"/>
</dbReference>
<dbReference type="OrthoDB" id="4173200at2"/>
<dbReference type="GO" id="GO:0006310">
    <property type="term" value="P:DNA recombination"/>
    <property type="evidence" value="ECO:0007669"/>
    <property type="project" value="InterPro"/>
</dbReference>
<proteinExistence type="predicted"/>
<reference evidence="3" key="5">
    <citation type="submission" date="2020-09" db="EMBL/GenBank/DDBJ databases">
        <authorList>
            <person name="Sun Q."/>
            <person name="Ohkuma M."/>
        </authorList>
    </citation>
    <scope>NUCLEOTIDE SEQUENCE</scope>
    <source>
        <strain evidence="3">JCM 4434</strain>
    </source>
</reference>
<keyword evidence="3" id="KW-0436">Ligase</keyword>
<dbReference type="RefSeq" id="WP_050366184.1">
    <property type="nucleotide sequence ID" value="NZ_BMUB01000024.1"/>
</dbReference>
<dbReference type="Proteomes" id="UP000610124">
    <property type="component" value="Unassembled WGS sequence"/>
</dbReference>
<evidence type="ECO:0000313" key="5">
    <source>
        <dbReference type="Proteomes" id="UP000037395"/>
    </source>
</evidence>
<dbReference type="GO" id="GO:0003910">
    <property type="term" value="F:DNA ligase (ATP) activity"/>
    <property type="evidence" value="ECO:0007669"/>
    <property type="project" value="UniProtKB-EC"/>
</dbReference>
<accession>A0A8H9HZ18</accession>
<accession>A0A1E7N9K1</accession>
<organism evidence="4 5">
    <name type="scientific">Kitasatospora aureofaciens</name>
    <name type="common">Streptomyces aureofaciens</name>
    <dbReference type="NCBI Taxonomy" id="1894"/>
    <lineage>
        <taxon>Bacteria</taxon>
        <taxon>Bacillati</taxon>
        <taxon>Actinomycetota</taxon>
        <taxon>Actinomycetes</taxon>
        <taxon>Kitasatosporales</taxon>
        <taxon>Streptomycetaceae</taxon>
        <taxon>Kitasatospora</taxon>
    </lineage>
</organism>
<dbReference type="GO" id="GO:0006281">
    <property type="term" value="P:DNA repair"/>
    <property type="evidence" value="ECO:0007669"/>
    <property type="project" value="InterPro"/>
</dbReference>
<dbReference type="Pfam" id="PF01068">
    <property type="entry name" value="DNA_ligase_A_M"/>
    <property type="match status" value="1"/>
</dbReference>
<dbReference type="GeneID" id="97489291"/>
<sequence>MLPFDLPVDVALGRPVTDFPSGGGLSLEPKWDGWRALLRTGPDSRVFSWHGTDLTRAMADVAHTARRLPEAVYDGELLAVTDDGTVSFTLLQTSAGKGPKPGAGFSVVFVAFDLLATGNDTTDLRGQAYRERRERMLALLDGAPAGIRPTPATGDDHGALAWVGSLGGAIEGVVAKPLGRPDLPRYGSAWTKWRRRHTADAVITGITAAANPNQQAAVLSRPDTDGRLRAVGVSLPLTPELRRELAPQLHPAADDQLAELPGTVGGLPGSPPVSYLPVVPEIVVEILVDQDRPEFGRYRHRPQIVRVRAGPTPNC</sequence>
<dbReference type="GO" id="GO:0005524">
    <property type="term" value="F:ATP binding"/>
    <property type="evidence" value="ECO:0007669"/>
    <property type="project" value="InterPro"/>
</dbReference>
<evidence type="ECO:0000259" key="2">
    <source>
        <dbReference type="Pfam" id="PF01068"/>
    </source>
</evidence>
<keyword evidence="5" id="KW-1185">Reference proteome</keyword>
<dbReference type="AlphaFoldDB" id="A0A1E7N9K1"/>
<reference evidence="4 5" key="2">
    <citation type="submission" date="2014-07" db="EMBL/GenBank/DDBJ databases">
        <authorList>
            <person name="Zhang J.E."/>
            <person name="Yang H."/>
            <person name="Guo J."/>
            <person name="Deng Z."/>
            <person name="Luo H."/>
            <person name="Luo M."/>
            <person name="Zhao B."/>
        </authorList>
    </citation>
    <scope>NUCLEOTIDE SEQUENCE [LARGE SCALE GENOMIC DNA]</scope>
    <source>
        <strain evidence="4">ATCC 10762</strain>
        <strain evidence="5">ATCC 10762 / DSM 40127 / CCM 3239 / JCM 4008 / LMG 5968 / NBRC 12843 / NCIMB 8234 / A-377</strain>
    </source>
</reference>
<reference evidence="3" key="1">
    <citation type="journal article" date="2014" name="Int. J. Syst. Evol. Microbiol.">
        <title>Complete genome sequence of Corynebacterium casei LMG S-19264T (=DSM 44701T), isolated from a smear-ripened cheese.</title>
        <authorList>
            <consortium name="US DOE Joint Genome Institute (JGI-PGF)"/>
            <person name="Walter F."/>
            <person name="Albersmeier A."/>
            <person name="Kalinowski J."/>
            <person name="Ruckert C."/>
        </authorList>
    </citation>
    <scope>NUCLEOTIDE SEQUENCE</scope>
    <source>
        <strain evidence="3">JCM 4434</strain>
    </source>
</reference>
<comment type="caution">
    <text evidence="4">The sequence shown here is derived from an EMBL/GenBank/DDBJ whole genome shotgun (WGS) entry which is preliminary data.</text>
</comment>
<reference evidence="4" key="4">
    <citation type="submission" date="2016-08" db="EMBL/GenBank/DDBJ databases">
        <title>Sequencing, Assembly and Comparative Genomics of S. aureofaciens ATCC 10762.</title>
        <authorList>
            <person name="Gradnigo J.S."/>
            <person name="Johnson N."/>
            <person name="Somerville G.A."/>
        </authorList>
    </citation>
    <scope>NUCLEOTIDE SEQUENCE [LARGE SCALE GENOMIC DNA]</scope>
    <source>
        <strain evidence="4">ATCC 10762</strain>
    </source>
</reference>
<evidence type="ECO:0000313" key="3">
    <source>
        <dbReference type="EMBL" id="GGV00399.1"/>
    </source>
</evidence>
<dbReference type="Gene3D" id="3.30.1490.70">
    <property type="match status" value="1"/>
</dbReference>
<dbReference type="InterPro" id="IPR012340">
    <property type="entry name" value="NA-bd_OB-fold"/>
</dbReference>
<evidence type="ECO:0000256" key="1">
    <source>
        <dbReference type="ARBA" id="ARBA00034003"/>
    </source>
</evidence>
<gene>
    <name evidence="3" type="primary">lig</name>
    <name evidence="3" type="ORF">GCM10010502_63590</name>
    <name evidence="4" type="ORF">HS99_0006190</name>
</gene>
<evidence type="ECO:0000313" key="4">
    <source>
        <dbReference type="EMBL" id="OEV37366.1"/>
    </source>
</evidence>
<reference evidence="5" key="3">
    <citation type="submission" date="2016-08" db="EMBL/GenBank/DDBJ databases">
        <title>Sequencing, assembly and comparative genomics of S. aureofaciens ATCC 10762.</title>
        <authorList>
            <person name="Gradnigo J.S."/>
            <person name="Johnson N."/>
            <person name="Somerville G.A."/>
        </authorList>
    </citation>
    <scope>NUCLEOTIDE SEQUENCE [LARGE SCALE GENOMIC DNA]</scope>
    <source>
        <strain evidence="5">ATCC 10762 / DSM 40127 / CCM 3239 / JCM 4008 / LMG 5968 / NBRC 12843 / NCIMB 8234 / A-377</strain>
    </source>
</reference>
<dbReference type="EMBL" id="JPRF03000021">
    <property type="protein sequence ID" value="OEV37366.1"/>
    <property type="molecule type" value="Genomic_DNA"/>
</dbReference>
<protein>
    <submittedName>
        <fullName evidence="3">ATP-dependent DNA ligase</fullName>
    </submittedName>
</protein>
<dbReference type="KEGG" id="kau:B6264_29665"/>
<comment type="catalytic activity">
    <reaction evidence="1">
        <text>ATP + (deoxyribonucleotide)n-3'-hydroxyl + 5'-phospho-(deoxyribonucleotide)m = (deoxyribonucleotide)n+m + AMP + diphosphate.</text>
        <dbReference type="EC" id="6.5.1.1"/>
    </reaction>
</comment>
<dbReference type="InterPro" id="IPR012310">
    <property type="entry name" value="DNA_ligase_ATP-dep_cent"/>
</dbReference>